<proteinExistence type="predicted"/>
<evidence type="ECO:0000313" key="4">
    <source>
        <dbReference type="Proteomes" id="UP000198553"/>
    </source>
</evidence>
<dbReference type="SUPFAM" id="SSF51735">
    <property type="entry name" value="NAD(P)-binding Rossmann-fold domains"/>
    <property type="match status" value="1"/>
</dbReference>
<dbReference type="InterPro" id="IPR006037">
    <property type="entry name" value="RCK_C"/>
</dbReference>
<reference evidence="4" key="1">
    <citation type="submission" date="2016-10" db="EMBL/GenBank/DDBJ databases">
        <authorList>
            <person name="Varghese N."/>
            <person name="Submissions S."/>
        </authorList>
    </citation>
    <scope>NUCLEOTIDE SEQUENCE [LARGE SCALE GENOMIC DNA]</scope>
    <source>
        <strain evidence="4">B48,IBRC-M 10115,DSM 25386,CECT 8001</strain>
    </source>
</reference>
<accession>A0A1H7ZSQ8</accession>
<dbReference type="RefSeq" id="WP_090742896.1">
    <property type="nucleotide sequence ID" value="NZ_FOBW01000004.1"/>
</dbReference>
<keyword evidence="4" id="KW-1185">Reference proteome</keyword>
<dbReference type="SUPFAM" id="SSF116726">
    <property type="entry name" value="TrkA C-terminal domain-like"/>
    <property type="match status" value="1"/>
</dbReference>
<dbReference type="EMBL" id="FOBW01000004">
    <property type="protein sequence ID" value="SEM60568.1"/>
    <property type="molecule type" value="Genomic_DNA"/>
</dbReference>
<dbReference type="PROSITE" id="PS51201">
    <property type="entry name" value="RCK_N"/>
    <property type="match status" value="1"/>
</dbReference>
<dbReference type="GO" id="GO:0008324">
    <property type="term" value="F:monoatomic cation transmembrane transporter activity"/>
    <property type="evidence" value="ECO:0007669"/>
    <property type="project" value="InterPro"/>
</dbReference>
<evidence type="ECO:0000259" key="2">
    <source>
        <dbReference type="PROSITE" id="PS51202"/>
    </source>
</evidence>
<dbReference type="InterPro" id="IPR050721">
    <property type="entry name" value="Trk_Ktr_HKT_K-transport"/>
</dbReference>
<dbReference type="Pfam" id="PF02254">
    <property type="entry name" value="TrkA_N"/>
    <property type="match status" value="1"/>
</dbReference>
<dbReference type="PANTHER" id="PTHR43833">
    <property type="entry name" value="POTASSIUM CHANNEL PROTEIN 2-RELATED-RELATED"/>
    <property type="match status" value="1"/>
</dbReference>
<dbReference type="Proteomes" id="UP000198553">
    <property type="component" value="Unassembled WGS sequence"/>
</dbReference>
<name>A0A1H7ZSQ8_9BACI</name>
<dbReference type="PANTHER" id="PTHR43833:SF7">
    <property type="entry name" value="KTR SYSTEM POTASSIUM UPTAKE PROTEIN C"/>
    <property type="match status" value="1"/>
</dbReference>
<evidence type="ECO:0000313" key="3">
    <source>
        <dbReference type="EMBL" id="SEM60568.1"/>
    </source>
</evidence>
<dbReference type="PROSITE" id="PS51202">
    <property type="entry name" value="RCK_C"/>
    <property type="match status" value="1"/>
</dbReference>
<dbReference type="InterPro" id="IPR036721">
    <property type="entry name" value="RCK_C_sf"/>
</dbReference>
<dbReference type="Pfam" id="PF02080">
    <property type="entry name" value="TrkA_C"/>
    <property type="match status" value="1"/>
</dbReference>
<gene>
    <name evidence="3" type="ORF">SAMN05192533_10443</name>
</gene>
<dbReference type="InterPro" id="IPR003148">
    <property type="entry name" value="RCK_N"/>
</dbReference>
<dbReference type="InterPro" id="IPR036291">
    <property type="entry name" value="NAD(P)-bd_dom_sf"/>
</dbReference>
<dbReference type="GO" id="GO:0006813">
    <property type="term" value="P:potassium ion transport"/>
    <property type="evidence" value="ECO:0007669"/>
    <property type="project" value="InterPro"/>
</dbReference>
<feature type="domain" description="RCK C-terminal" evidence="2">
    <location>
        <begin position="136"/>
        <end position="220"/>
    </location>
</feature>
<dbReference type="Gene3D" id="3.30.70.1450">
    <property type="entry name" value="Regulator of K+ conductance, C-terminal domain"/>
    <property type="match status" value="1"/>
</dbReference>
<dbReference type="Gene3D" id="3.40.50.720">
    <property type="entry name" value="NAD(P)-binding Rossmann-like Domain"/>
    <property type="match status" value="1"/>
</dbReference>
<evidence type="ECO:0000259" key="1">
    <source>
        <dbReference type="PROSITE" id="PS51201"/>
    </source>
</evidence>
<feature type="domain" description="RCK N-terminal" evidence="1">
    <location>
        <begin position="2"/>
        <end position="118"/>
    </location>
</feature>
<organism evidence="3 4">
    <name type="scientific">Mesobacillus persicus</name>
    <dbReference type="NCBI Taxonomy" id="930146"/>
    <lineage>
        <taxon>Bacteria</taxon>
        <taxon>Bacillati</taxon>
        <taxon>Bacillota</taxon>
        <taxon>Bacilli</taxon>
        <taxon>Bacillales</taxon>
        <taxon>Bacillaceae</taxon>
        <taxon>Mesobacillus</taxon>
    </lineage>
</organism>
<dbReference type="STRING" id="930146.SAMN05192533_10443"/>
<sequence>MKKQYAVIGMGRFGSSVASTLYREGNEVLAIDKNEDQINDHKELVSYAVIGDATEEETMKEVGIRNFDTVIVAIGDDIQASILAVLLLKELGVRHVVAKALTKNHAQVLYKIGADKVIFPEKDMGERVAHNLMAAPNVLNFIELSDKYSIEEIQIPRSMEGKNLRELSLRSRYNVMVVAIKEKESNKINIAPDPDENLDMDDILLVIGENRDLEKFTNLT</sequence>
<dbReference type="AlphaFoldDB" id="A0A1H7ZSQ8"/>
<protein>
    <submittedName>
        <fullName evidence="3">Trk system potassium uptake protein TrkA</fullName>
    </submittedName>
</protein>
<dbReference type="OrthoDB" id="9776294at2"/>